<dbReference type="Gene3D" id="2.40.160.180">
    <property type="entry name" value="Carbohydrate-selective porin OprB"/>
    <property type="match status" value="1"/>
</dbReference>
<dbReference type="AlphaFoldDB" id="A0A0M2UT32"/>
<proteinExistence type="inferred from homology"/>
<dbReference type="GO" id="GO:0016020">
    <property type="term" value="C:membrane"/>
    <property type="evidence" value="ECO:0007669"/>
    <property type="project" value="InterPro"/>
</dbReference>
<dbReference type="GO" id="GO:0008643">
    <property type="term" value="P:carbohydrate transport"/>
    <property type="evidence" value="ECO:0007669"/>
    <property type="project" value="InterPro"/>
</dbReference>
<dbReference type="InterPro" id="IPR038673">
    <property type="entry name" value="OprB_sf"/>
</dbReference>
<dbReference type="InterPro" id="IPR007049">
    <property type="entry name" value="Carb-sel_porin_OprB"/>
</dbReference>
<accession>A0A0M2UT32</accession>
<name>A0A0M2UT32_9BACT</name>
<dbReference type="PANTHER" id="PTHR37944">
    <property type="entry name" value="PORIN B"/>
    <property type="match status" value="1"/>
</dbReference>
<dbReference type="Proteomes" id="UP000034954">
    <property type="component" value="Unassembled WGS sequence"/>
</dbReference>
<dbReference type="InterPro" id="IPR052932">
    <property type="entry name" value="OprB_Porin"/>
</dbReference>
<evidence type="ECO:0000313" key="4">
    <source>
        <dbReference type="Proteomes" id="UP000034954"/>
    </source>
</evidence>
<reference evidence="3 4" key="1">
    <citation type="journal article" date="2013" name="BMC Microbiol.">
        <title>Identification of the type II cytochrome c maturation pathway in anammox bacteria by comparative genomics.</title>
        <authorList>
            <person name="Ferousi C."/>
            <person name="Speth D.R."/>
            <person name="Reimann J."/>
            <person name="Op den Camp H.J."/>
            <person name="Allen J.W."/>
            <person name="Keltjens J.T."/>
            <person name="Jetten M.S."/>
        </authorList>
    </citation>
    <scope>NUCLEOTIDE SEQUENCE [LARGE SCALE GENOMIC DNA]</scope>
    <source>
        <strain evidence="3">RU1</strain>
    </source>
</reference>
<keyword evidence="4" id="KW-1185">Reference proteome</keyword>
<dbReference type="GO" id="GO:0015288">
    <property type="term" value="F:porin activity"/>
    <property type="evidence" value="ECO:0007669"/>
    <property type="project" value="InterPro"/>
</dbReference>
<dbReference type="EMBL" id="LAQJ01000208">
    <property type="protein sequence ID" value="KKO19218.1"/>
    <property type="molecule type" value="Genomic_DNA"/>
</dbReference>
<dbReference type="Pfam" id="PF04966">
    <property type="entry name" value="OprB"/>
    <property type="match status" value="1"/>
</dbReference>
<evidence type="ECO:0000256" key="2">
    <source>
        <dbReference type="RuleBase" id="RU363072"/>
    </source>
</evidence>
<comment type="caution">
    <text evidence="3">The sequence shown here is derived from an EMBL/GenBank/DDBJ whole genome shotgun (WGS) entry which is preliminary data.</text>
</comment>
<dbReference type="PANTHER" id="PTHR37944:SF1">
    <property type="entry name" value="PORIN B"/>
    <property type="match status" value="1"/>
</dbReference>
<evidence type="ECO:0000313" key="3">
    <source>
        <dbReference type="EMBL" id="KKO19218.1"/>
    </source>
</evidence>
<sequence length="290" mass="32477">MPEDDVTALTDLYYLQFLAPWVGVMAGKMSLRESNVFASNETEQFMNTAFNFNAALATTFPLVALGGGVILHPVDWLTVSTLAIDSEGTADRSGFDTVFERGTTLYQMAEFTIKPFGLTGHQRIGWTWSDRSRIQFEQNPRNVIGAIITESTAGLERKGHDGSFLYDFDQYLYAVPGKKDRGLGLFGRFGLTDGEVNPVQEFYSIGLGGKGMIPGRDNDSFGVGYYYLTVSDKLPRVIERRTREEQGVELYYNIAVTPWLHITPDFQIIEPTREDVDTTLVAGVRMKIEF</sequence>
<organism evidence="3 4">
    <name type="scientific">Candidatus Brocadia fulgida</name>
    <dbReference type="NCBI Taxonomy" id="380242"/>
    <lineage>
        <taxon>Bacteria</taxon>
        <taxon>Pseudomonadati</taxon>
        <taxon>Planctomycetota</taxon>
        <taxon>Candidatus Brocadiia</taxon>
        <taxon>Candidatus Brocadiales</taxon>
        <taxon>Candidatus Brocadiaceae</taxon>
        <taxon>Candidatus Brocadia</taxon>
    </lineage>
</organism>
<evidence type="ECO:0000256" key="1">
    <source>
        <dbReference type="ARBA" id="ARBA00008769"/>
    </source>
</evidence>
<protein>
    <submittedName>
        <fullName evidence="3">Porin B</fullName>
    </submittedName>
</protein>
<comment type="similarity">
    <text evidence="1 2">Belongs to the OprB family.</text>
</comment>
<gene>
    <name evidence="3" type="primary">oprB</name>
    <name evidence="3" type="ORF">BROFUL_02062</name>
</gene>